<reference evidence="2 3" key="1">
    <citation type="submission" date="2018-06" db="EMBL/GenBank/DDBJ databases">
        <authorList>
            <person name="Strepis N."/>
        </authorList>
    </citation>
    <scope>NUCLEOTIDE SEQUENCE [LARGE SCALE GENOMIC DNA]</scope>
    <source>
        <strain evidence="2">LUCI</strain>
    </source>
</reference>
<evidence type="ECO:0000313" key="2">
    <source>
        <dbReference type="EMBL" id="VBB07986.1"/>
    </source>
</evidence>
<evidence type="ECO:0000313" key="3">
    <source>
        <dbReference type="Proteomes" id="UP000277811"/>
    </source>
</evidence>
<evidence type="ECO:0000256" key="1">
    <source>
        <dbReference type="SAM" id="Phobius"/>
    </source>
</evidence>
<protein>
    <submittedName>
        <fullName evidence="2">Uncharacterized protein</fullName>
    </submittedName>
</protein>
<accession>A0A498R5I9</accession>
<keyword evidence="1" id="KW-1133">Transmembrane helix</keyword>
<name>A0A498R5I9_9FIRM</name>
<organism evidence="2 3">
    <name type="scientific">Lucifera butyrica</name>
    <dbReference type="NCBI Taxonomy" id="1351585"/>
    <lineage>
        <taxon>Bacteria</taxon>
        <taxon>Bacillati</taxon>
        <taxon>Bacillota</taxon>
        <taxon>Negativicutes</taxon>
        <taxon>Veillonellales</taxon>
        <taxon>Veillonellaceae</taxon>
        <taxon>Lucifera</taxon>
    </lineage>
</organism>
<dbReference type="AlphaFoldDB" id="A0A498R5I9"/>
<feature type="transmembrane region" description="Helical" evidence="1">
    <location>
        <begin position="6"/>
        <end position="28"/>
    </location>
</feature>
<proteinExistence type="predicted"/>
<keyword evidence="3" id="KW-1185">Reference proteome</keyword>
<gene>
    <name evidence="2" type="ORF">LUCI_3251</name>
</gene>
<dbReference type="EMBL" id="UPPP01000083">
    <property type="protein sequence ID" value="VBB07986.1"/>
    <property type="molecule type" value="Genomic_DNA"/>
</dbReference>
<sequence>MANRKIFIILLAVCLVALTSTMALFYYWEDVPKKAPMRAKQVLLFICPALNPKE</sequence>
<keyword evidence="1" id="KW-0472">Membrane</keyword>
<dbReference type="Proteomes" id="UP000277811">
    <property type="component" value="Unassembled WGS sequence"/>
</dbReference>
<keyword evidence="1" id="KW-0812">Transmembrane</keyword>